<dbReference type="PROSITE" id="PS50280">
    <property type="entry name" value="SET"/>
    <property type="match status" value="1"/>
</dbReference>
<dbReference type="InterPro" id="IPR044429">
    <property type="entry name" value="SETD4_SET"/>
</dbReference>
<dbReference type="CDD" id="cd19177">
    <property type="entry name" value="SET_SETD4"/>
    <property type="match status" value="1"/>
</dbReference>
<dbReference type="PANTHER" id="PTHR13271">
    <property type="entry name" value="UNCHARACTERIZED PUTATIVE METHYLTRANSFERASE"/>
    <property type="match status" value="1"/>
</dbReference>
<dbReference type="Gene3D" id="3.90.1410.10">
    <property type="entry name" value="set domain protein methyltransferase, domain 1"/>
    <property type="match status" value="1"/>
</dbReference>
<dbReference type="SUPFAM" id="SSF82199">
    <property type="entry name" value="SET domain"/>
    <property type="match status" value="1"/>
</dbReference>
<dbReference type="OrthoDB" id="341421at2759"/>
<name>A0A2G5B4Q4_COERN</name>
<dbReference type="Proteomes" id="UP000242474">
    <property type="component" value="Unassembled WGS sequence"/>
</dbReference>
<gene>
    <name evidence="3" type="ORF">COEREDRAFT_10775</name>
</gene>
<dbReference type="EMBL" id="KZ303523">
    <property type="protein sequence ID" value="PIA13985.1"/>
    <property type="molecule type" value="Genomic_DNA"/>
</dbReference>
<feature type="region of interest" description="Disordered" evidence="1">
    <location>
        <begin position="1"/>
        <end position="21"/>
    </location>
</feature>
<dbReference type="InterPro" id="IPR001214">
    <property type="entry name" value="SET_dom"/>
</dbReference>
<reference evidence="3 4" key="1">
    <citation type="journal article" date="2015" name="Genome Biol. Evol.">
        <title>Phylogenomic analyses indicate that early fungi evolved digesting cell walls of algal ancestors of land plants.</title>
        <authorList>
            <person name="Chang Y."/>
            <person name="Wang S."/>
            <person name="Sekimoto S."/>
            <person name="Aerts A.L."/>
            <person name="Choi C."/>
            <person name="Clum A."/>
            <person name="LaButti K.M."/>
            <person name="Lindquist E.A."/>
            <person name="Yee Ngan C."/>
            <person name="Ohm R.A."/>
            <person name="Salamov A.A."/>
            <person name="Grigoriev I.V."/>
            <person name="Spatafora J.W."/>
            <person name="Berbee M.L."/>
        </authorList>
    </citation>
    <scope>NUCLEOTIDE SEQUENCE [LARGE SCALE GENOMIC DNA]</scope>
    <source>
        <strain evidence="3 4">NRRL 1564</strain>
    </source>
</reference>
<dbReference type="PANTHER" id="PTHR13271:SF151">
    <property type="entry name" value="SET DOMAIN-CONTAINING PROTEIN 4"/>
    <property type="match status" value="1"/>
</dbReference>
<feature type="compositionally biased region" description="Basic residues" evidence="1">
    <location>
        <begin position="1"/>
        <end position="17"/>
    </location>
</feature>
<dbReference type="Pfam" id="PF00856">
    <property type="entry name" value="SET"/>
    <property type="match status" value="1"/>
</dbReference>
<evidence type="ECO:0000313" key="3">
    <source>
        <dbReference type="EMBL" id="PIA13985.1"/>
    </source>
</evidence>
<dbReference type="InterPro" id="IPR046341">
    <property type="entry name" value="SET_dom_sf"/>
</dbReference>
<protein>
    <submittedName>
        <fullName evidence="3">SET domain-containing protein</fullName>
    </submittedName>
</protein>
<evidence type="ECO:0000256" key="1">
    <source>
        <dbReference type="SAM" id="MobiDB-lite"/>
    </source>
</evidence>
<evidence type="ECO:0000259" key="2">
    <source>
        <dbReference type="PROSITE" id="PS50280"/>
    </source>
</evidence>
<organism evidence="3 4">
    <name type="scientific">Coemansia reversa (strain ATCC 12441 / NRRL 1564)</name>
    <dbReference type="NCBI Taxonomy" id="763665"/>
    <lineage>
        <taxon>Eukaryota</taxon>
        <taxon>Fungi</taxon>
        <taxon>Fungi incertae sedis</taxon>
        <taxon>Zoopagomycota</taxon>
        <taxon>Kickxellomycotina</taxon>
        <taxon>Kickxellomycetes</taxon>
        <taxon>Kickxellales</taxon>
        <taxon>Kickxellaceae</taxon>
        <taxon>Coemansia</taxon>
    </lineage>
</organism>
<dbReference type="STRING" id="763665.A0A2G5B4Q4"/>
<accession>A0A2G5B4Q4</accession>
<evidence type="ECO:0000313" key="4">
    <source>
        <dbReference type="Proteomes" id="UP000242474"/>
    </source>
</evidence>
<keyword evidence="4" id="KW-1185">Reference proteome</keyword>
<sequence>MRRGRTFRRRRRRAAQPKKKDIVTRGTLSLDKEWTDLRIWCKKLGMPKSKLGLAYFPTTFRGMMATKNIEAGEDLIRVPERLLVTASKIRHMLLTRPSRSVTPNCPSRALSEHQALAYWIYSESCLSDRSTWSSYMRSLPRDFESVPLYVLSGERPSNKLSCVADVPLWVAKHLPHSVLQRVVEQQRNLFSDWTQTRAVIGNLVGPQLTDWRRYVWSWLVVGTRCIHLGSPTSLKSSQRSEGLLDSSILKPISCQDSIALAPVLDLLNHSHTAEVSTGFESTTRQFVITTHCRYSKGQEVFISYGPHDNHFMLAEYGFVSERNPFQILELDYEMDAWLLAVKSNECLSFAKAAPTADRIDNLVSILKRHGLWGDFTLSPRDSEPSYRVLAALYLLLPAVQYGEISHNSIDRWERWRRGENLTPTSSNNSSNVSDIQEPAAQQWIQRICGRIVQKSDIMLADVRKRHSMCPQDFLYHCLGIIWHETNQTARFWSTTW</sequence>
<proteinExistence type="predicted"/>
<feature type="domain" description="SET" evidence="2">
    <location>
        <begin position="49"/>
        <end position="305"/>
    </location>
</feature>
<dbReference type="AlphaFoldDB" id="A0A2G5B4Q4"/>
<dbReference type="InterPro" id="IPR050600">
    <property type="entry name" value="SETD3_SETD6_MTase"/>
</dbReference>
<dbReference type="GO" id="GO:0016279">
    <property type="term" value="F:protein-lysine N-methyltransferase activity"/>
    <property type="evidence" value="ECO:0007669"/>
    <property type="project" value="InterPro"/>
</dbReference>